<evidence type="ECO:0000256" key="2">
    <source>
        <dbReference type="ARBA" id="ARBA00023125"/>
    </source>
</evidence>
<evidence type="ECO:0000256" key="3">
    <source>
        <dbReference type="ARBA" id="ARBA00023163"/>
    </source>
</evidence>
<feature type="domain" description="HTH araC/xylS-type" evidence="4">
    <location>
        <begin position="31"/>
        <end position="131"/>
    </location>
</feature>
<dbReference type="GO" id="GO:0043565">
    <property type="term" value="F:sequence-specific DNA binding"/>
    <property type="evidence" value="ECO:0007669"/>
    <property type="project" value="InterPro"/>
</dbReference>
<dbReference type="Proteomes" id="UP000075755">
    <property type="component" value="Chromosome"/>
</dbReference>
<dbReference type="KEGG" id="aak:AA2016_4332"/>
<dbReference type="SMART" id="SM00342">
    <property type="entry name" value="HTH_ARAC"/>
    <property type="match status" value="1"/>
</dbReference>
<gene>
    <name evidence="5" type="ORF">AA2016_4332</name>
</gene>
<dbReference type="GO" id="GO:0003700">
    <property type="term" value="F:DNA-binding transcription factor activity"/>
    <property type="evidence" value="ECO:0007669"/>
    <property type="project" value="InterPro"/>
</dbReference>
<evidence type="ECO:0000256" key="1">
    <source>
        <dbReference type="ARBA" id="ARBA00023015"/>
    </source>
</evidence>
<dbReference type="InterPro" id="IPR009057">
    <property type="entry name" value="Homeodomain-like_sf"/>
</dbReference>
<evidence type="ECO:0000313" key="5">
    <source>
        <dbReference type="EMBL" id="AMS43247.1"/>
    </source>
</evidence>
<protein>
    <recommendedName>
        <fullName evidence="4">HTH araC/xylS-type domain-containing protein</fullName>
    </recommendedName>
</protein>
<dbReference type="InterPro" id="IPR018060">
    <property type="entry name" value="HTH_AraC"/>
</dbReference>
<dbReference type="AlphaFoldDB" id="A0AAC9FE57"/>
<sequence>MSSPFRPAAAGRLGNNDVAKRLTLLRLGRIGGVLQFIDANLHRPDLDLALLMQQFRMSRAHLYRMFAGDGGVRAVIRDRRLNAAYRQLLSHQGKTGSITSIAHRLGFSSSNQFLRAFREQFGVTPSEVRHEGMSIGERGLQAHLRKVKR</sequence>
<dbReference type="PROSITE" id="PS01124">
    <property type="entry name" value="HTH_ARAC_FAMILY_2"/>
    <property type="match status" value="1"/>
</dbReference>
<dbReference type="InterPro" id="IPR050204">
    <property type="entry name" value="AraC_XylS_family_regulators"/>
</dbReference>
<evidence type="ECO:0000259" key="4">
    <source>
        <dbReference type="PROSITE" id="PS01124"/>
    </source>
</evidence>
<evidence type="ECO:0000313" key="6">
    <source>
        <dbReference type="Proteomes" id="UP000075755"/>
    </source>
</evidence>
<organism evidence="5 6">
    <name type="scientific">Aminobacter aminovorans</name>
    <name type="common">Chelatobacter heintzii</name>
    <dbReference type="NCBI Taxonomy" id="83263"/>
    <lineage>
        <taxon>Bacteria</taxon>
        <taxon>Pseudomonadati</taxon>
        <taxon>Pseudomonadota</taxon>
        <taxon>Alphaproteobacteria</taxon>
        <taxon>Hyphomicrobiales</taxon>
        <taxon>Phyllobacteriaceae</taxon>
        <taxon>Aminobacter</taxon>
    </lineage>
</organism>
<keyword evidence="3" id="KW-0804">Transcription</keyword>
<dbReference type="Gene3D" id="1.10.10.60">
    <property type="entry name" value="Homeodomain-like"/>
    <property type="match status" value="1"/>
</dbReference>
<name>A0AAC9FE57_AMIAI</name>
<dbReference type="InterPro" id="IPR020449">
    <property type="entry name" value="Tscrpt_reg_AraC-type_HTH"/>
</dbReference>
<dbReference type="PANTHER" id="PTHR46796">
    <property type="entry name" value="HTH-TYPE TRANSCRIPTIONAL ACTIVATOR RHAS-RELATED"/>
    <property type="match status" value="1"/>
</dbReference>
<proteinExistence type="predicted"/>
<accession>A0AAC9FE57</accession>
<dbReference type="EMBL" id="CP015005">
    <property type="protein sequence ID" value="AMS43247.1"/>
    <property type="molecule type" value="Genomic_DNA"/>
</dbReference>
<dbReference type="PANTHER" id="PTHR46796:SF6">
    <property type="entry name" value="ARAC SUBFAMILY"/>
    <property type="match status" value="1"/>
</dbReference>
<dbReference type="Pfam" id="PF12833">
    <property type="entry name" value="HTH_18"/>
    <property type="match status" value="1"/>
</dbReference>
<dbReference type="SUPFAM" id="SSF46689">
    <property type="entry name" value="Homeodomain-like"/>
    <property type="match status" value="1"/>
</dbReference>
<dbReference type="PRINTS" id="PR00032">
    <property type="entry name" value="HTHARAC"/>
</dbReference>
<keyword evidence="1" id="KW-0805">Transcription regulation</keyword>
<keyword evidence="2" id="KW-0238">DNA-binding</keyword>
<reference evidence="5 6" key="1">
    <citation type="submission" date="2016-03" db="EMBL/GenBank/DDBJ databases">
        <title>Complete genome of Aminobacter aminovorans KCTC 2477.</title>
        <authorList>
            <person name="Kim K.M."/>
        </authorList>
    </citation>
    <scope>NUCLEOTIDE SEQUENCE [LARGE SCALE GENOMIC DNA]</scope>
    <source>
        <strain evidence="5 6">KCTC 2477</strain>
    </source>
</reference>